<name>A0A822ZEZ1_NELNU</name>
<dbReference type="Gene3D" id="1.25.40.10">
    <property type="entry name" value="Tetratricopeptide repeat domain"/>
    <property type="match status" value="1"/>
</dbReference>
<reference evidence="1 2" key="1">
    <citation type="journal article" date="2020" name="Mol. Biol. Evol.">
        <title>Distinct Expression and Methylation Patterns for Genes with Different Fates following a Single Whole-Genome Duplication in Flowering Plants.</title>
        <authorList>
            <person name="Shi T."/>
            <person name="Rahmani R.S."/>
            <person name="Gugger P.F."/>
            <person name="Wang M."/>
            <person name="Li H."/>
            <person name="Zhang Y."/>
            <person name="Li Z."/>
            <person name="Wang Q."/>
            <person name="Van de Peer Y."/>
            <person name="Marchal K."/>
            <person name="Chen J."/>
        </authorList>
    </citation>
    <scope>NUCLEOTIDE SEQUENCE [LARGE SCALE GENOMIC DNA]</scope>
    <source>
        <tissue evidence="1">Leaf</tissue>
    </source>
</reference>
<dbReference type="PANTHER" id="PTHR45181">
    <property type="entry name" value="HEAT SHOCK PROTEIN DNAJ WITH TETRATRICOPEPTIDE REPEAT-CONTAINING PROTEIN"/>
    <property type="match status" value="1"/>
</dbReference>
<dbReference type="InterPro" id="IPR011990">
    <property type="entry name" value="TPR-like_helical_dom_sf"/>
</dbReference>
<proteinExistence type="predicted"/>
<sequence>MSQTSEQFVETLVERWRLMGNQAYRGGNLRKAEEYYTSGLNCASSHGALRSCLGAVVLCYSDRALTRMSLGRMREAIEDCMKASTIDPKFLKVEVTSGSCYLALGEIDDAGKCFMKCF</sequence>
<evidence type="ECO:0000313" key="2">
    <source>
        <dbReference type="Proteomes" id="UP000607653"/>
    </source>
</evidence>
<dbReference type="AlphaFoldDB" id="A0A822ZEZ1"/>
<comment type="caution">
    <text evidence="1">The sequence shown here is derived from an EMBL/GenBank/DDBJ whole genome shotgun (WGS) entry which is preliminary data.</text>
</comment>
<dbReference type="EMBL" id="DUZY01000006">
    <property type="protein sequence ID" value="DAD43692.1"/>
    <property type="molecule type" value="Genomic_DNA"/>
</dbReference>
<dbReference type="SUPFAM" id="SSF48452">
    <property type="entry name" value="TPR-like"/>
    <property type="match status" value="1"/>
</dbReference>
<gene>
    <name evidence="1" type="ORF">HUJ06_001922</name>
</gene>
<dbReference type="Pfam" id="PF13181">
    <property type="entry name" value="TPR_8"/>
    <property type="match status" value="2"/>
</dbReference>
<organism evidence="1 2">
    <name type="scientific">Nelumbo nucifera</name>
    <name type="common">Sacred lotus</name>
    <dbReference type="NCBI Taxonomy" id="4432"/>
    <lineage>
        <taxon>Eukaryota</taxon>
        <taxon>Viridiplantae</taxon>
        <taxon>Streptophyta</taxon>
        <taxon>Embryophyta</taxon>
        <taxon>Tracheophyta</taxon>
        <taxon>Spermatophyta</taxon>
        <taxon>Magnoliopsida</taxon>
        <taxon>Proteales</taxon>
        <taxon>Nelumbonaceae</taxon>
        <taxon>Nelumbo</taxon>
    </lineage>
</organism>
<accession>A0A822ZEZ1</accession>
<keyword evidence="2" id="KW-1185">Reference proteome</keyword>
<dbReference type="SMART" id="SM00028">
    <property type="entry name" value="TPR"/>
    <property type="match status" value="2"/>
</dbReference>
<dbReference type="Proteomes" id="UP000607653">
    <property type="component" value="Unassembled WGS sequence"/>
</dbReference>
<dbReference type="PANTHER" id="PTHR45181:SF4">
    <property type="entry name" value="HEAT SHOCK PROTEIN DNAJ WITH TETRATRICOPEPTIDE REPEAT-CONTAINING PROTEIN"/>
    <property type="match status" value="1"/>
</dbReference>
<dbReference type="InterPro" id="IPR019734">
    <property type="entry name" value="TPR_rpt"/>
</dbReference>
<protein>
    <submittedName>
        <fullName evidence="1">Uncharacterized protein</fullName>
    </submittedName>
</protein>
<evidence type="ECO:0000313" key="1">
    <source>
        <dbReference type="EMBL" id="DAD43692.1"/>
    </source>
</evidence>